<sequence>MDIEREGRLFMPAAPVATENLGRHKLYSEIVQRPAERPPCSEATCEKKVSLASKTPTKLEQSPLKLDTPLQKFSTALYDAGTPLLPSILILDCKVDEKERWSEARGVRDGTGVGIEWGGIGWGEMG</sequence>
<keyword evidence="2" id="KW-1185">Reference proteome</keyword>
<dbReference type="AlphaFoldDB" id="A0A834JGH9"/>
<evidence type="ECO:0000313" key="1">
    <source>
        <dbReference type="EMBL" id="KAF7387625.1"/>
    </source>
</evidence>
<proteinExistence type="predicted"/>
<protein>
    <submittedName>
        <fullName evidence="1">Uncharacterized protein</fullName>
    </submittedName>
</protein>
<dbReference type="Proteomes" id="UP000600918">
    <property type="component" value="Unassembled WGS sequence"/>
</dbReference>
<evidence type="ECO:0000313" key="2">
    <source>
        <dbReference type="Proteomes" id="UP000600918"/>
    </source>
</evidence>
<comment type="caution">
    <text evidence="1">The sequence shown here is derived from an EMBL/GenBank/DDBJ whole genome shotgun (WGS) entry which is preliminary data.</text>
</comment>
<reference evidence="1" key="1">
    <citation type="journal article" date="2020" name="G3 (Bethesda)">
        <title>High-Quality Assemblies for Three Invasive Social Wasps from the &lt;i&gt;Vespula&lt;/i&gt; Genus.</title>
        <authorList>
            <person name="Harrop T.W.R."/>
            <person name="Guhlin J."/>
            <person name="McLaughlin G.M."/>
            <person name="Permina E."/>
            <person name="Stockwell P."/>
            <person name="Gilligan J."/>
            <person name="Le Lec M.F."/>
            <person name="Gruber M.A.M."/>
            <person name="Quinn O."/>
            <person name="Lovegrove M."/>
            <person name="Duncan E.J."/>
            <person name="Remnant E.J."/>
            <person name="Van Eeckhoven J."/>
            <person name="Graham B."/>
            <person name="Knapp R.A."/>
            <person name="Langford K.W."/>
            <person name="Kronenberg Z."/>
            <person name="Press M.O."/>
            <person name="Eacker S.M."/>
            <person name="Wilson-Rankin E.E."/>
            <person name="Purcell J."/>
            <person name="Lester P.J."/>
            <person name="Dearden P.K."/>
        </authorList>
    </citation>
    <scope>NUCLEOTIDE SEQUENCE</scope>
    <source>
        <strain evidence="1">Volc-1</strain>
    </source>
</reference>
<accession>A0A834JGH9</accession>
<gene>
    <name evidence="1" type="ORF">H0235_018347</name>
</gene>
<organism evidence="1 2">
    <name type="scientific">Vespula pensylvanica</name>
    <name type="common">Western yellow jacket</name>
    <name type="synonym">Wasp</name>
    <dbReference type="NCBI Taxonomy" id="30213"/>
    <lineage>
        <taxon>Eukaryota</taxon>
        <taxon>Metazoa</taxon>
        <taxon>Ecdysozoa</taxon>
        <taxon>Arthropoda</taxon>
        <taxon>Hexapoda</taxon>
        <taxon>Insecta</taxon>
        <taxon>Pterygota</taxon>
        <taxon>Neoptera</taxon>
        <taxon>Endopterygota</taxon>
        <taxon>Hymenoptera</taxon>
        <taxon>Apocrita</taxon>
        <taxon>Aculeata</taxon>
        <taxon>Vespoidea</taxon>
        <taxon>Vespidae</taxon>
        <taxon>Vespinae</taxon>
        <taxon>Vespula</taxon>
    </lineage>
</organism>
<name>A0A834JGH9_VESPE</name>
<dbReference type="EMBL" id="JACSDY010000025">
    <property type="protein sequence ID" value="KAF7387625.1"/>
    <property type="molecule type" value="Genomic_DNA"/>
</dbReference>